<keyword evidence="5" id="KW-0808">Transferase</keyword>
<dbReference type="InterPro" id="IPR029063">
    <property type="entry name" value="SAM-dependent_MTases_sf"/>
</dbReference>
<dbReference type="InterPro" id="IPR038375">
    <property type="entry name" value="NDUFAF7_sf"/>
</dbReference>
<feature type="compositionally biased region" description="Low complexity" evidence="9">
    <location>
        <begin position="185"/>
        <end position="210"/>
    </location>
</feature>
<keyword evidence="6" id="KW-0496">Mitochondrion</keyword>
<evidence type="ECO:0000256" key="1">
    <source>
        <dbReference type="ARBA" id="ARBA00004173"/>
    </source>
</evidence>
<evidence type="ECO:0000256" key="5">
    <source>
        <dbReference type="ARBA" id="ARBA00022679"/>
    </source>
</evidence>
<feature type="compositionally biased region" description="Basic and acidic residues" evidence="9">
    <location>
        <begin position="138"/>
        <end position="155"/>
    </location>
</feature>
<dbReference type="OrthoDB" id="17415at2759"/>
<dbReference type="InterPro" id="IPR003788">
    <property type="entry name" value="NDUFAF7"/>
</dbReference>
<feature type="region of interest" description="Disordered" evidence="9">
    <location>
        <begin position="462"/>
        <end position="565"/>
    </location>
</feature>
<dbReference type="eggNOG" id="ENOG502QRKD">
    <property type="taxonomic scope" value="Eukaryota"/>
</dbReference>
<dbReference type="PANTHER" id="PTHR12049:SF5">
    <property type="entry name" value="PROTEIN ARGININE METHYLTRANSFERASE NDUFAF7 HOMOLOG, MITOCHONDRIAL"/>
    <property type="match status" value="1"/>
</dbReference>
<evidence type="ECO:0000256" key="9">
    <source>
        <dbReference type="SAM" id="MobiDB-lite"/>
    </source>
</evidence>
<feature type="compositionally biased region" description="Polar residues" evidence="9">
    <location>
        <begin position="477"/>
        <end position="511"/>
    </location>
</feature>
<dbReference type="AlphaFoldDB" id="A0A0L0DFW9"/>
<dbReference type="PANTHER" id="PTHR12049">
    <property type="entry name" value="PROTEIN ARGININE METHYLTRANSFERASE NDUFAF7, MITOCHONDRIAL"/>
    <property type="match status" value="1"/>
</dbReference>
<feature type="compositionally biased region" description="Low complexity" evidence="9">
    <location>
        <begin position="532"/>
        <end position="544"/>
    </location>
</feature>
<dbReference type="Proteomes" id="UP000054408">
    <property type="component" value="Unassembled WGS sequence"/>
</dbReference>
<evidence type="ECO:0000256" key="8">
    <source>
        <dbReference type="SAM" id="Coils"/>
    </source>
</evidence>
<dbReference type="GO" id="GO:0035243">
    <property type="term" value="F:protein-arginine omega-N symmetric methyltransferase activity"/>
    <property type="evidence" value="ECO:0007669"/>
    <property type="project" value="UniProtKB-EC"/>
</dbReference>
<evidence type="ECO:0000256" key="2">
    <source>
        <dbReference type="ARBA" id="ARBA00005891"/>
    </source>
</evidence>
<protein>
    <recommendedName>
        <fullName evidence="3">type II protein arginine methyltransferase</fullName>
        <ecNumber evidence="3">2.1.1.320</ecNumber>
    </recommendedName>
</protein>
<dbReference type="GeneID" id="25569889"/>
<dbReference type="Pfam" id="PF02636">
    <property type="entry name" value="Methyltransf_28"/>
    <property type="match status" value="1"/>
</dbReference>
<comment type="subcellular location">
    <subcellularLocation>
        <location evidence="1">Mitochondrion</location>
    </subcellularLocation>
</comment>
<evidence type="ECO:0000313" key="11">
    <source>
        <dbReference type="Proteomes" id="UP000054408"/>
    </source>
</evidence>
<name>A0A0L0DFW9_THETB</name>
<dbReference type="EC" id="2.1.1.320" evidence="3"/>
<evidence type="ECO:0000256" key="6">
    <source>
        <dbReference type="ARBA" id="ARBA00023128"/>
    </source>
</evidence>
<organism evidence="10 11">
    <name type="scientific">Thecamonas trahens ATCC 50062</name>
    <dbReference type="NCBI Taxonomy" id="461836"/>
    <lineage>
        <taxon>Eukaryota</taxon>
        <taxon>Apusozoa</taxon>
        <taxon>Apusomonadida</taxon>
        <taxon>Apusomonadidae</taxon>
        <taxon>Thecamonas</taxon>
    </lineage>
</organism>
<proteinExistence type="inferred from homology"/>
<accession>A0A0L0DFW9</accession>
<keyword evidence="8" id="KW-0175">Coiled coil</keyword>
<evidence type="ECO:0000256" key="3">
    <source>
        <dbReference type="ARBA" id="ARBA00011935"/>
    </source>
</evidence>
<comment type="catalytic activity">
    <reaction evidence="7">
        <text>L-arginyl-[protein] + 2 S-adenosyl-L-methionine = N(omega),N(omega)'-dimethyl-L-arginyl-[protein] + 2 S-adenosyl-L-homocysteine + 2 H(+)</text>
        <dbReference type="Rhea" id="RHEA:48108"/>
        <dbReference type="Rhea" id="RHEA-COMP:10532"/>
        <dbReference type="Rhea" id="RHEA-COMP:11992"/>
        <dbReference type="ChEBI" id="CHEBI:15378"/>
        <dbReference type="ChEBI" id="CHEBI:29965"/>
        <dbReference type="ChEBI" id="CHEBI:57856"/>
        <dbReference type="ChEBI" id="CHEBI:59789"/>
        <dbReference type="ChEBI" id="CHEBI:88221"/>
        <dbReference type="EC" id="2.1.1.320"/>
    </reaction>
</comment>
<dbReference type="GO" id="GO:0005739">
    <property type="term" value="C:mitochondrion"/>
    <property type="evidence" value="ECO:0007669"/>
    <property type="project" value="UniProtKB-SubCell"/>
</dbReference>
<dbReference type="GO" id="GO:0032259">
    <property type="term" value="P:methylation"/>
    <property type="evidence" value="ECO:0007669"/>
    <property type="project" value="UniProtKB-KW"/>
</dbReference>
<comment type="similarity">
    <text evidence="2">Belongs to the NDUFAF7 family.</text>
</comment>
<feature type="compositionally biased region" description="Basic residues" evidence="9">
    <location>
        <begin position="467"/>
        <end position="476"/>
    </location>
</feature>
<evidence type="ECO:0000256" key="4">
    <source>
        <dbReference type="ARBA" id="ARBA00022603"/>
    </source>
</evidence>
<dbReference type="RefSeq" id="XP_013757131.1">
    <property type="nucleotide sequence ID" value="XM_013901677.1"/>
</dbReference>
<gene>
    <name evidence="10" type="ORF">AMSG_11974</name>
</gene>
<dbReference type="EMBL" id="GL349460">
    <property type="protein sequence ID" value="KNC50228.1"/>
    <property type="molecule type" value="Genomic_DNA"/>
</dbReference>
<dbReference type="SUPFAM" id="SSF53335">
    <property type="entry name" value="S-adenosyl-L-methionine-dependent methyltransferases"/>
    <property type="match status" value="1"/>
</dbReference>
<dbReference type="Gene3D" id="3.40.50.12710">
    <property type="match status" value="1"/>
</dbReference>
<dbReference type="STRING" id="461836.A0A0L0DFW9"/>
<sequence>MSSRRDNEVKELEAIIAELEVENEELVAVVDESAADADQLRRDLKAAEERARRAEAKSGRENASDGDGGKDSDKVRELTAKLEAEEAKRKRAEAKLEELKDELKDEREYTSELEDKNAELKARVSGQKERAPSSVQADQERQERARDRDRKRIAELEAQVEAMKRERSVGGSSSSLRGGGRRGIPRSTSRNLRRTSSMRSSPAASTAASDSSDDGEREGRRRRTGASGGAESGSSDAPTEASVASLTGRGVVRSDDEYDRMSRNELRTAVDELKQLYESKVRAFRVRRRQLKTERARRRDVDQRIVLLTREKETVVAKLRTERESKSKQASRYNTQISSMRSALDGAMRSLPEARAAAERKDNEIARLKAKIDSELKSRRNLDHQLARMRKRLTATKAQNVKLREKLMLFGSPDELVDAEDLTLDIDGVPSQVKSSTVLAAKLAQERKRRTELEFTLREMDSELRATHRAPRKPISHSRSPSGRASTSLALSASYRTGPSPSPGHQRSPTHPSGMLPPMQQGSPAYPPTRGPPAHMMTAPHMMPSPQHMRRGPPPPQHQFQPYGPPPDAYPPGGPRRAAGTMPLSAFVHGALYSGDEAYFVGEELIAGGGEPLDLGAMGNEGEYRAAVARLYAAQLEGARGAVERSWSTPAEIWAPWYGRAVARWLAAELAAGARSDEPVAVVEIGGGNGTLAGNVLDYLAVAHSELYERLTYTVVEISPVLHALQAVRLTPAHGERVELVQSAFQEWRPTSATVVAKPTVVMAHEVLDNCPHDLIRWVDDSPQLAMVDGGVLDPERRAGWRRGDVTIDWVPLTPAVAPPGLLDLLDAREAVGELPRYAPSRGSWLGASIEAGRQWMVEQLRPSREHAEEWVPTVGYRFLSHAHDLFPRLGLLMTDFDALAGAVPFQGHLAPVVQRRDPSRGHATVRFDSVLDPAPGTADIFHPTDFSLMAALNNGLGAPRTEYCKQAAWLKVFAADDLSATTTRSGYNPLLADYINFSVLEAPIATDGAPAAGT</sequence>
<keyword evidence="4" id="KW-0489">Methyltransferase</keyword>
<feature type="compositionally biased region" description="Basic and acidic residues" evidence="9">
    <location>
        <begin position="38"/>
        <end position="131"/>
    </location>
</feature>
<evidence type="ECO:0000256" key="7">
    <source>
        <dbReference type="ARBA" id="ARBA00048612"/>
    </source>
</evidence>
<feature type="coiled-coil region" evidence="8">
    <location>
        <begin position="351"/>
        <end position="406"/>
    </location>
</feature>
<keyword evidence="11" id="KW-1185">Reference proteome</keyword>
<evidence type="ECO:0000313" key="10">
    <source>
        <dbReference type="EMBL" id="KNC50228.1"/>
    </source>
</evidence>
<feature type="compositionally biased region" description="Pro residues" evidence="9">
    <location>
        <begin position="552"/>
        <end position="565"/>
    </location>
</feature>
<feature type="region of interest" description="Disordered" evidence="9">
    <location>
        <begin position="33"/>
        <end position="259"/>
    </location>
</feature>
<reference evidence="10 11" key="1">
    <citation type="submission" date="2010-05" db="EMBL/GenBank/DDBJ databases">
        <title>The Genome Sequence of Thecamonas trahens ATCC 50062.</title>
        <authorList>
            <consortium name="The Broad Institute Genome Sequencing Platform"/>
            <person name="Russ C."/>
            <person name="Cuomo C."/>
            <person name="Shea T."/>
            <person name="Young S.K."/>
            <person name="Zeng Q."/>
            <person name="Koehrsen M."/>
            <person name="Haas B."/>
            <person name="Borodovsky M."/>
            <person name="Guigo R."/>
            <person name="Alvarado L."/>
            <person name="Berlin A."/>
            <person name="Bochicchio J."/>
            <person name="Borenstein D."/>
            <person name="Chapman S."/>
            <person name="Chen Z."/>
            <person name="Freedman E."/>
            <person name="Gellesch M."/>
            <person name="Goldberg J."/>
            <person name="Griggs A."/>
            <person name="Gujja S."/>
            <person name="Heilman E."/>
            <person name="Heiman D."/>
            <person name="Hepburn T."/>
            <person name="Howarth C."/>
            <person name="Jen D."/>
            <person name="Larson L."/>
            <person name="Mehta T."/>
            <person name="Park D."/>
            <person name="Pearson M."/>
            <person name="Roberts A."/>
            <person name="Saif S."/>
            <person name="Shenoy N."/>
            <person name="Sisk P."/>
            <person name="Stolte C."/>
            <person name="Sykes S."/>
            <person name="Thomson T."/>
            <person name="Walk T."/>
            <person name="White J."/>
            <person name="Yandava C."/>
            <person name="Burger G."/>
            <person name="Gray M.W."/>
            <person name="Holland P.W.H."/>
            <person name="King N."/>
            <person name="Lang F.B.F."/>
            <person name="Roger A.J."/>
            <person name="Ruiz-Trillo I."/>
            <person name="Lander E."/>
            <person name="Nusbaum C."/>
        </authorList>
    </citation>
    <scope>NUCLEOTIDE SEQUENCE [LARGE SCALE GENOMIC DNA]</scope>
    <source>
        <strain evidence="10 11">ATCC 50062</strain>
    </source>
</reference>